<dbReference type="Pfam" id="PF14934">
    <property type="entry name" value="TMEM254"/>
    <property type="match status" value="1"/>
</dbReference>
<dbReference type="Pfam" id="PF10615">
    <property type="entry name" value="DUF2470"/>
    <property type="match status" value="1"/>
</dbReference>
<feature type="transmembrane region" description="Helical" evidence="1">
    <location>
        <begin position="182"/>
        <end position="206"/>
    </location>
</feature>
<keyword evidence="1" id="KW-0472">Membrane</keyword>
<evidence type="ECO:0000313" key="3">
    <source>
        <dbReference type="EMBL" id="KAJ1725333.1"/>
    </source>
</evidence>
<name>A0A9W7Y7F7_9FUNG</name>
<dbReference type="Gene3D" id="3.20.180.10">
    <property type="entry name" value="PNP-oxidase-like"/>
    <property type="match status" value="1"/>
</dbReference>
<gene>
    <name evidence="3" type="ORF">LPJ53_000465</name>
</gene>
<feature type="transmembrane region" description="Helical" evidence="1">
    <location>
        <begin position="143"/>
        <end position="162"/>
    </location>
</feature>
<dbReference type="AlphaFoldDB" id="A0A9W7Y7F7"/>
<dbReference type="InterPro" id="IPR037119">
    <property type="entry name" value="Haem_oxidase_HugZ-like_sf"/>
</dbReference>
<dbReference type="InterPro" id="IPR019595">
    <property type="entry name" value="DUF2470"/>
</dbReference>
<reference evidence="3" key="1">
    <citation type="submission" date="2022-07" db="EMBL/GenBank/DDBJ databases">
        <title>Phylogenomic reconstructions and comparative analyses of Kickxellomycotina fungi.</title>
        <authorList>
            <person name="Reynolds N.K."/>
            <person name="Stajich J.E."/>
            <person name="Barry K."/>
            <person name="Grigoriev I.V."/>
            <person name="Crous P."/>
            <person name="Smith M.E."/>
        </authorList>
    </citation>
    <scope>NUCLEOTIDE SEQUENCE</scope>
    <source>
        <strain evidence="3">NBRC 32514</strain>
    </source>
</reference>
<protein>
    <recommendedName>
        <fullName evidence="2">DUF2470 domain-containing protein</fullName>
    </recommendedName>
</protein>
<dbReference type="Proteomes" id="UP001149813">
    <property type="component" value="Unassembled WGS sequence"/>
</dbReference>
<feature type="domain" description="DUF2470" evidence="2">
    <location>
        <begin position="36"/>
        <end position="74"/>
    </location>
</feature>
<dbReference type="OrthoDB" id="5553410at2759"/>
<keyword evidence="1" id="KW-0812">Transmembrane</keyword>
<comment type="caution">
    <text evidence="3">The sequence shown here is derived from an EMBL/GenBank/DDBJ whole genome shotgun (WGS) entry which is preliminary data.</text>
</comment>
<proteinExistence type="predicted"/>
<evidence type="ECO:0000313" key="4">
    <source>
        <dbReference type="Proteomes" id="UP001149813"/>
    </source>
</evidence>
<sequence>MSQQEQRRMQIRQRQKMAQHLAQEQEKLKGKLNTIYTADILSIARHFGSRPQATAARVTDIDNKGITIEWEWEDSASGKKLTDEMQFAFRDGASPGAAIMEISDLALEANKALGIDTKPQLTRDKEALEARTLVSFAFTPPSIPVMLTVLLALALVGYLGYVRDVHPSLRFIRALVSQSTCYYIFIMAVGMHLLEALAVFSVCQLIKMFQPRQMSTTTQIQWTIGSALFGIFCLNKFISKILRQFAIADALKAPSLAQQGYGRNG</sequence>
<accession>A0A9W7Y7F7</accession>
<evidence type="ECO:0000259" key="2">
    <source>
        <dbReference type="Pfam" id="PF10615"/>
    </source>
</evidence>
<organism evidence="3 4">
    <name type="scientific">Coemansia erecta</name>
    <dbReference type="NCBI Taxonomy" id="147472"/>
    <lineage>
        <taxon>Eukaryota</taxon>
        <taxon>Fungi</taxon>
        <taxon>Fungi incertae sedis</taxon>
        <taxon>Zoopagomycota</taxon>
        <taxon>Kickxellomycotina</taxon>
        <taxon>Kickxellomycetes</taxon>
        <taxon>Kickxellales</taxon>
        <taxon>Kickxellaceae</taxon>
        <taxon>Coemansia</taxon>
    </lineage>
</organism>
<evidence type="ECO:0000256" key="1">
    <source>
        <dbReference type="SAM" id="Phobius"/>
    </source>
</evidence>
<dbReference type="EMBL" id="JANBOJ010000007">
    <property type="protein sequence ID" value="KAJ1725333.1"/>
    <property type="molecule type" value="Genomic_DNA"/>
</dbReference>
<keyword evidence="1" id="KW-1133">Transmembrane helix</keyword>
<keyword evidence="4" id="KW-1185">Reference proteome</keyword>
<dbReference type="InterPro" id="IPR028110">
    <property type="entry name" value="TMEM254"/>
</dbReference>